<dbReference type="Proteomes" id="UP000184139">
    <property type="component" value="Unassembled WGS sequence"/>
</dbReference>
<feature type="domain" description="Glycine zipper" evidence="3">
    <location>
        <begin position="31"/>
        <end position="73"/>
    </location>
</feature>
<dbReference type="Pfam" id="PF13488">
    <property type="entry name" value="Gly-zipper_Omp"/>
    <property type="match status" value="1"/>
</dbReference>
<evidence type="ECO:0000256" key="2">
    <source>
        <dbReference type="SAM" id="SignalP"/>
    </source>
</evidence>
<reference evidence="4 5" key="1">
    <citation type="submission" date="2016-11" db="EMBL/GenBank/DDBJ databases">
        <authorList>
            <person name="Jaros S."/>
            <person name="Januszkiewicz K."/>
            <person name="Wedrychowicz H."/>
        </authorList>
    </citation>
    <scope>NUCLEOTIDE SEQUENCE [LARGE SCALE GENOMIC DNA]</scope>
    <source>
        <strain evidence="4 5">DSM 9705</strain>
    </source>
</reference>
<feature type="region of interest" description="Disordered" evidence="1">
    <location>
        <begin position="171"/>
        <end position="191"/>
    </location>
</feature>
<dbReference type="InterPro" id="IPR039567">
    <property type="entry name" value="Gly-zipper"/>
</dbReference>
<feature type="chain" id="PRO_5012974437" evidence="2">
    <location>
        <begin position="24"/>
        <end position="191"/>
    </location>
</feature>
<keyword evidence="2" id="KW-0732">Signal</keyword>
<organism evidence="4 5">
    <name type="scientific">Desulfofustis glycolicus DSM 9705</name>
    <dbReference type="NCBI Taxonomy" id="1121409"/>
    <lineage>
        <taxon>Bacteria</taxon>
        <taxon>Pseudomonadati</taxon>
        <taxon>Thermodesulfobacteriota</taxon>
        <taxon>Desulfobulbia</taxon>
        <taxon>Desulfobulbales</taxon>
        <taxon>Desulfocapsaceae</taxon>
        <taxon>Desulfofustis</taxon>
    </lineage>
</organism>
<accession>A0A1M5X8U6</accession>
<keyword evidence="5" id="KW-1185">Reference proteome</keyword>
<proteinExistence type="predicted"/>
<dbReference type="OrthoDB" id="5402098at2"/>
<evidence type="ECO:0000313" key="5">
    <source>
        <dbReference type="Proteomes" id="UP000184139"/>
    </source>
</evidence>
<dbReference type="GO" id="GO:0019867">
    <property type="term" value="C:outer membrane"/>
    <property type="evidence" value="ECO:0007669"/>
    <property type="project" value="InterPro"/>
</dbReference>
<dbReference type="EMBL" id="FQXS01000018">
    <property type="protein sequence ID" value="SHH96250.1"/>
    <property type="molecule type" value="Genomic_DNA"/>
</dbReference>
<name>A0A1M5X8U6_9BACT</name>
<evidence type="ECO:0000259" key="3">
    <source>
        <dbReference type="Pfam" id="PF13488"/>
    </source>
</evidence>
<dbReference type="STRING" id="1121409.SAMN02745124_02871"/>
<gene>
    <name evidence="4" type="ORF">SAMN02745124_02871</name>
</gene>
<evidence type="ECO:0000256" key="1">
    <source>
        <dbReference type="SAM" id="MobiDB-lite"/>
    </source>
</evidence>
<evidence type="ECO:0000313" key="4">
    <source>
        <dbReference type="EMBL" id="SHH96250.1"/>
    </source>
</evidence>
<protein>
    <submittedName>
        <fullName evidence="4">Glycine zipper</fullName>
    </submittedName>
</protein>
<sequence length="191" mass="21088">MKKLILGATILMVSLTGSLSARADHNNGINGLIFGAGGGAIAGQAIGRNTEATLIGTAVGSLLGYVIGNEIDKSGGYHRQVVYHSQQPVIHRQQRVVKHYPPQRRVVYQNKYVTENHHYYPGATDRYTQGPPCREAEILGTVNGRAKKIYGTVCRTENGWELVSEPAGQVKMRRDRGKHRSNQHWVGGRRF</sequence>
<dbReference type="AlphaFoldDB" id="A0A1M5X8U6"/>
<dbReference type="RefSeq" id="WP_073377181.1">
    <property type="nucleotide sequence ID" value="NZ_FQXS01000018.1"/>
</dbReference>
<feature type="signal peptide" evidence="2">
    <location>
        <begin position="1"/>
        <end position="23"/>
    </location>
</feature>